<feature type="domain" description="Endonuclease/exonuclease/phosphatase" evidence="1">
    <location>
        <begin position="35"/>
        <end position="325"/>
    </location>
</feature>
<evidence type="ECO:0000259" key="1">
    <source>
        <dbReference type="Pfam" id="PF03372"/>
    </source>
</evidence>
<dbReference type="Proteomes" id="UP000678276">
    <property type="component" value="Unassembled WGS sequence"/>
</dbReference>
<dbReference type="PANTHER" id="PTHR42834:SF1">
    <property type="entry name" value="ENDONUCLEASE_EXONUCLEASE_PHOSPHATASE FAMILY PROTEIN (AFU_ORTHOLOGUE AFUA_3G09210)"/>
    <property type="match status" value="1"/>
</dbReference>
<keyword evidence="2" id="KW-0540">Nuclease</keyword>
<evidence type="ECO:0000313" key="2">
    <source>
        <dbReference type="EMBL" id="MBP0615228.1"/>
    </source>
</evidence>
<dbReference type="Gene3D" id="3.60.10.10">
    <property type="entry name" value="Endonuclease/exonuclease/phosphatase"/>
    <property type="match status" value="1"/>
</dbReference>
<dbReference type="RefSeq" id="WP_209593639.1">
    <property type="nucleotide sequence ID" value="NZ_JAGJCF010000003.1"/>
</dbReference>
<comment type="caution">
    <text evidence="2">The sequence shown here is derived from an EMBL/GenBank/DDBJ whole genome shotgun (WGS) entry which is preliminary data.</text>
</comment>
<keyword evidence="2" id="KW-0255">Endonuclease</keyword>
<accession>A0ABS4BEP7</accession>
<dbReference type="Pfam" id="PF03372">
    <property type="entry name" value="Exo_endo_phos"/>
    <property type="match status" value="1"/>
</dbReference>
<sequence>MAKTFSIATFNLRNLNEPGLEMYGRAGWSQDEYDRKIVFTARMLQTLPADVWGFQELWHAETLSKVLEGAGLHTEYVAVAPEGHDGGMIMCAAALRRSMLVGEPEWIRDFPDEMILKSGGDDPQTESIAVSLRSYSRPVLRFRFQPDERADPIHVFVCHFKSKGPTWISREEWYDRQLHKPHQEAIGAAISTIRRTAESAALRVHLTKLMKDTDEPVIVIGDINDGTLSNTMNILTGQPNYLMGESTGGSDVDLYTGQTLQDYRSTRDVYYTHIHQNNFESLDQILVSQELYDNSRKRVWAFKKLDIANDHLHYDPDHEAGTSDHGIVRATFKLDPA</sequence>
<dbReference type="GO" id="GO:0004519">
    <property type="term" value="F:endonuclease activity"/>
    <property type="evidence" value="ECO:0007669"/>
    <property type="project" value="UniProtKB-KW"/>
</dbReference>
<dbReference type="SUPFAM" id="SSF56219">
    <property type="entry name" value="DNase I-like"/>
    <property type="match status" value="1"/>
</dbReference>
<dbReference type="PANTHER" id="PTHR42834">
    <property type="entry name" value="ENDONUCLEASE/EXONUCLEASE/PHOSPHATASE FAMILY PROTEIN (AFU_ORTHOLOGUE AFUA_3G09210)"/>
    <property type="match status" value="1"/>
</dbReference>
<proteinExistence type="predicted"/>
<gene>
    <name evidence="2" type="ORF">J6595_06520</name>
</gene>
<keyword evidence="2" id="KW-0378">Hydrolase</keyword>
<name>A0ABS4BEP7_9HYPH</name>
<keyword evidence="3" id="KW-1185">Reference proteome</keyword>
<organism evidence="2 3">
    <name type="scientific">Jiella mangrovi</name>
    <dbReference type="NCBI Taxonomy" id="2821407"/>
    <lineage>
        <taxon>Bacteria</taxon>
        <taxon>Pseudomonadati</taxon>
        <taxon>Pseudomonadota</taxon>
        <taxon>Alphaproteobacteria</taxon>
        <taxon>Hyphomicrobiales</taxon>
        <taxon>Aurantimonadaceae</taxon>
        <taxon>Jiella</taxon>
    </lineage>
</organism>
<protein>
    <submittedName>
        <fullName evidence="2">Endonuclease/exonuclease/phosphatase family protein</fullName>
    </submittedName>
</protein>
<evidence type="ECO:0000313" key="3">
    <source>
        <dbReference type="Proteomes" id="UP000678276"/>
    </source>
</evidence>
<dbReference type="InterPro" id="IPR005135">
    <property type="entry name" value="Endo/exonuclease/phosphatase"/>
</dbReference>
<dbReference type="InterPro" id="IPR036691">
    <property type="entry name" value="Endo/exonu/phosph_ase_sf"/>
</dbReference>
<dbReference type="EMBL" id="JAGJCF010000003">
    <property type="protein sequence ID" value="MBP0615228.1"/>
    <property type="molecule type" value="Genomic_DNA"/>
</dbReference>
<reference evidence="2 3" key="1">
    <citation type="submission" date="2021-04" db="EMBL/GenBank/DDBJ databases">
        <title>Whole genome sequence of Jiella sp. KSK16Y-1.</title>
        <authorList>
            <person name="Tuo L."/>
        </authorList>
    </citation>
    <scope>NUCLEOTIDE SEQUENCE [LARGE SCALE GENOMIC DNA]</scope>
    <source>
        <strain evidence="2 3">KSK16Y-1</strain>
    </source>
</reference>